<reference evidence="7 8" key="1">
    <citation type="submission" date="2007-10" db="EMBL/GenBank/DDBJ databases">
        <authorList>
            <person name="Yayanos A."/>
            <person name="Ferriera S."/>
            <person name="Johnson J."/>
            <person name="Kravitz S."/>
            <person name="Halpern A."/>
            <person name="Remington K."/>
            <person name="Beeson K."/>
            <person name="Tran B."/>
            <person name="Rogers Y.-H."/>
            <person name="Friedman R."/>
            <person name="Venter J.C."/>
        </authorList>
    </citation>
    <scope>NUCLEOTIDE SEQUENCE [LARGE SCALE GENOMIC DNA]</scope>
    <source>
        <strain evidence="7 8">KT99</strain>
    </source>
</reference>
<dbReference type="InterPro" id="IPR007473">
    <property type="entry name" value="RlmJ"/>
</dbReference>
<dbReference type="FunFam" id="3.40.50.150:FF:000037">
    <property type="entry name" value="Ribosomal RNA large subunit methyltransferase J"/>
    <property type="match status" value="1"/>
</dbReference>
<comment type="caution">
    <text evidence="7">The sequence shown here is derived from an EMBL/GenBank/DDBJ whole genome shotgun (WGS) entry which is preliminary data.</text>
</comment>
<organism evidence="7 8">
    <name type="scientific">Shewanella benthica KT99</name>
    <dbReference type="NCBI Taxonomy" id="314608"/>
    <lineage>
        <taxon>Bacteria</taxon>
        <taxon>Pseudomonadati</taxon>
        <taxon>Pseudomonadota</taxon>
        <taxon>Gammaproteobacteria</taxon>
        <taxon>Alteromonadales</taxon>
        <taxon>Shewanellaceae</taxon>
        <taxon>Shewanella</taxon>
    </lineage>
</organism>
<dbReference type="STRING" id="314608.KT99_02887"/>
<feature type="active site" description="Proton acceptor" evidence="6">
    <location>
        <position position="184"/>
    </location>
</feature>
<evidence type="ECO:0000256" key="5">
    <source>
        <dbReference type="ARBA" id="ARBA00022884"/>
    </source>
</evidence>
<feature type="binding site" evidence="6">
    <location>
        <position position="61"/>
    </location>
    <ligand>
        <name>S-adenosyl-L-methionine</name>
        <dbReference type="ChEBI" id="CHEBI:59789"/>
    </ligand>
</feature>
<keyword evidence="3 6" id="KW-0808">Transferase</keyword>
<comment type="catalytic activity">
    <reaction evidence="6">
        <text>adenosine(2030) in 23S rRNA + S-adenosyl-L-methionine = N(6)-methyladenosine(2030) in 23S rRNA + S-adenosyl-L-homocysteine + H(+)</text>
        <dbReference type="Rhea" id="RHEA:43736"/>
        <dbReference type="Rhea" id="RHEA-COMP:10668"/>
        <dbReference type="Rhea" id="RHEA-COMP:10669"/>
        <dbReference type="ChEBI" id="CHEBI:15378"/>
        <dbReference type="ChEBI" id="CHEBI:57856"/>
        <dbReference type="ChEBI" id="CHEBI:59789"/>
        <dbReference type="ChEBI" id="CHEBI:74411"/>
        <dbReference type="ChEBI" id="CHEBI:74449"/>
        <dbReference type="EC" id="2.1.1.266"/>
    </reaction>
</comment>
<keyword evidence="5 6" id="KW-0694">RNA-binding</keyword>
<proteinExistence type="inferred from homology"/>
<dbReference type="AlphaFoldDB" id="A9CY78"/>
<feature type="site" description="Interaction with substrate rRNA" evidence="6">
    <location>
        <position position="23"/>
    </location>
</feature>
<comment type="similarity">
    <text evidence="6">Belongs to the RlmJ family.</text>
</comment>
<dbReference type="Gene3D" id="3.40.50.150">
    <property type="entry name" value="Vaccinia Virus protein VP39"/>
    <property type="match status" value="1"/>
</dbReference>
<evidence type="ECO:0000256" key="1">
    <source>
        <dbReference type="ARBA" id="ARBA00022552"/>
    </source>
</evidence>
<evidence type="ECO:0000256" key="3">
    <source>
        <dbReference type="ARBA" id="ARBA00022679"/>
    </source>
</evidence>
<feature type="binding site" evidence="6">
    <location>
        <position position="138"/>
    </location>
    <ligand>
        <name>S-adenosyl-L-methionine</name>
        <dbReference type="ChEBI" id="CHEBI:59789"/>
    </ligand>
</feature>
<keyword evidence="2 6" id="KW-0489">Methyltransferase</keyword>
<accession>A9CY78</accession>
<keyword evidence="1 6" id="KW-0698">rRNA processing</keyword>
<sequence>MNLIFQVSHLRFKLNFGTLMLSYRHGYHAGNYADVLKHALLLQVLKSLHKKNKPLAYIDSHAGAGGYALTDEFSQKTGEYLDGVAKLWDKEDLPESLQQYIDDVRHFNQGKAELSFYPGSPAFVDMNMRQKDRMVLHELHGADHALLDEQLGADKQVRVIKGDGLAGLISAVPPQERRGVVLIDPSYEMKTDYQDVPNALIKAYKRFSTGVYMLWYPVVKRAQTEEMLKILIGSGIKRQLRIEQAVKADSDEFGMTAAGLWIINPPWQLDEIATEMLDYLAPLLNQGGGKITVKWEVGE</sequence>
<feature type="binding site" evidence="6">
    <location>
        <position position="38"/>
    </location>
    <ligand>
        <name>S-adenosyl-L-methionine</name>
        <dbReference type="ChEBI" id="CHEBI:59789"/>
    </ligand>
</feature>
<keyword evidence="8" id="KW-1185">Reference proteome</keyword>
<dbReference type="SUPFAM" id="SSF53335">
    <property type="entry name" value="S-adenosyl-L-methionine-dependent methyltransferases"/>
    <property type="match status" value="1"/>
</dbReference>
<keyword evidence="4 6" id="KW-0949">S-adenosyl-L-methionine</keyword>
<feature type="binding site" evidence="6">
    <location>
        <begin position="163"/>
        <end position="164"/>
    </location>
    <ligand>
        <name>S-adenosyl-L-methionine</name>
        <dbReference type="ChEBI" id="CHEBI:59789"/>
    </ligand>
</feature>
<name>A9CY78_9GAMM</name>
<dbReference type="EC" id="2.1.1.266" evidence="6"/>
<dbReference type="HAMAP" id="MF_00934">
    <property type="entry name" value="23SrRNA_methyltr_J"/>
    <property type="match status" value="1"/>
</dbReference>
<dbReference type="PANTHER" id="PTHR37426">
    <property type="entry name" value="RIBOSOMAL RNA LARGE SUBUNIT METHYLTRANSFERASE J"/>
    <property type="match status" value="1"/>
</dbReference>
<dbReference type="InterPro" id="IPR029063">
    <property type="entry name" value="SAM-dependent_MTases_sf"/>
</dbReference>
<evidence type="ECO:0000256" key="4">
    <source>
        <dbReference type="ARBA" id="ARBA00022691"/>
    </source>
</evidence>
<feature type="binding site" evidence="6">
    <location>
        <position position="184"/>
    </location>
    <ligand>
        <name>S-adenosyl-L-methionine</name>
        <dbReference type="ChEBI" id="CHEBI:59789"/>
    </ligand>
</feature>
<dbReference type="GO" id="GO:0070475">
    <property type="term" value="P:rRNA base methylation"/>
    <property type="evidence" value="ECO:0007669"/>
    <property type="project" value="UniProtKB-UniRule"/>
</dbReference>
<gene>
    <name evidence="6" type="primary">rlmJ</name>
    <name evidence="7" type="ORF">KT99_02887</name>
</gene>
<dbReference type="EMBL" id="ABIC01000003">
    <property type="protein sequence ID" value="EDQ02424.1"/>
    <property type="molecule type" value="Genomic_DNA"/>
</dbReference>
<dbReference type="PANTHER" id="PTHR37426:SF1">
    <property type="entry name" value="RIBOSOMAL RNA LARGE SUBUNIT METHYLTRANSFERASE J"/>
    <property type="match status" value="1"/>
</dbReference>
<dbReference type="GO" id="GO:0003723">
    <property type="term" value="F:RNA binding"/>
    <property type="evidence" value="ECO:0007669"/>
    <property type="project" value="UniProtKB-UniRule"/>
</dbReference>
<dbReference type="GO" id="GO:0036307">
    <property type="term" value="F:23S rRNA (adenine(2030)-N(6))-methyltransferase activity"/>
    <property type="evidence" value="ECO:0007669"/>
    <property type="project" value="UniProtKB-UniRule"/>
</dbReference>
<feature type="binding site" evidence="6">
    <location>
        <position position="120"/>
    </location>
    <ligand>
        <name>S-adenosyl-L-methionine</name>
        <dbReference type="ChEBI" id="CHEBI:59789"/>
    </ligand>
</feature>
<dbReference type="Pfam" id="PF04378">
    <property type="entry name" value="RsmJ"/>
    <property type="match status" value="1"/>
</dbReference>
<dbReference type="GO" id="GO:0005829">
    <property type="term" value="C:cytosol"/>
    <property type="evidence" value="ECO:0007669"/>
    <property type="project" value="TreeGrafter"/>
</dbReference>
<evidence type="ECO:0000313" key="8">
    <source>
        <dbReference type="Proteomes" id="UP000005839"/>
    </source>
</evidence>
<evidence type="ECO:0000313" key="7">
    <source>
        <dbReference type="EMBL" id="EDQ02424.1"/>
    </source>
</evidence>
<comment type="function">
    <text evidence="6">Specifically methylates the adenine in position 2030 of 23S rRNA.</text>
</comment>
<protein>
    <recommendedName>
        <fullName evidence="6">Ribosomal RNA large subunit methyltransferase J</fullName>
        <ecNumber evidence="6">2.1.1.266</ecNumber>
    </recommendedName>
    <alternativeName>
        <fullName evidence="6">23S rRNA (adenine(2030)-N6)-methyltransferase</fullName>
    </alternativeName>
    <alternativeName>
        <fullName evidence="6">23S rRNA m6A2030 methyltransferase</fullName>
    </alternativeName>
</protein>
<comment type="subunit">
    <text evidence="6">Monomer.</text>
</comment>
<evidence type="ECO:0000256" key="2">
    <source>
        <dbReference type="ARBA" id="ARBA00022603"/>
    </source>
</evidence>
<dbReference type="Proteomes" id="UP000005839">
    <property type="component" value="Unassembled WGS sequence"/>
</dbReference>
<evidence type="ECO:0000256" key="6">
    <source>
        <dbReference type="HAMAP-Rule" id="MF_00934"/>
    </source>
</evidence>